<evidence type="ECO:0000313" key="3">
    <source>
        <dbReference type="Proteomes" id="UP000425916"/>
    </source>
</evidence>
<reference evidence="2 3" key="1">
    <citation type="submission" date="2019-11" db="EMBL/GenBank/DDBJ databases">
        <title>Genome sequence of Moorella glycerini DSM11254.</title>
        <authorList>
            <person name="Poehlein A."/>
            <person name="Boeer T."/>
            <person name="Daniel R."/>
        </authorList>
    </citation>
    <scope>NUCLEOTIDE SEQUENCE [LARGE SCALE GENOMIC DNA]</scope>
    <source>
        <strain evidence="2 3">DSM 11254</strain>
    </source>
</reference>
<dbReference type="EMBL" id="CP046244">
    <property type="protein sequence ID" value="QGP90884.1"/>
    <property type="molecule type" value="Genomic_DNA"/>
</dbReference>
<dbReference type="PROSITE" id="PS51832">
    <property type="entry name" value="HD_GYP"/>
    <property type="match status" value="1"/>
</dbReference>
<keyword evidence="3" id="KW-1185">Reference proteome</keyword>
<dbReference type="Pfam" id="PF13487">
    <property type="entry name" value="HD_5"/>
    <property type="match status" value="1"/>
</dbReference>
<sequence>MTKAYPGAQPSTSFGTELSPTTRYLLSQLYALDEVSAVHSLQVGEVAAEIATAMGIIADRSWLYEAGVLHDIGKLHIAPELLHSNRFFGPRERQAMQLHVRYTAEILKHYHYEGRVVQACIEHHERLDGSGYPAGARGSAITLAGRILAVADVFSALVSPRPYRGALTPRQALDIILQEAYHGRLDADIAAYLTQKIGKETR</sequence>
<dbReference type="PANTHER" id="PTHR43155">
    <property type="entry name" value="CYCLIC DI-GMP PHOSPHODIESTERASE PA4108-RELATED"/>
    <property type="match status" value="1"/>
</dbReference>
<dbReference type="InterPro" id="IPR003607">
    <property type="entry name" value="HD/PDEase_dom"/>
</dbReference>
<dbReference type="CDD" id="cd00077">
    <property type="entry name" value="HDc"/>
    <property type="match status" value="1"/>
</dbReference>
<dbReference type="EC" id="3.1.4.-" evidence="2"/>
<dbReference type="SUPFAM" id="SSF109604">
    <property type="entry name" value="HD-domain/PDEase-like"/>
    <property type="match status" value="1"/>
</dbReference>
<proteinExistence type="predicted"/>
<dbReference type="NCBIfam" id="TIGR00277">
    <property type="entry name" value="HDIG"/>
    <property type="match status" value="1"/>
</dbReference>
<dbReference type="RefSeq" id="WP_170290864.1">
    <property type="nucleotide sequence ID" value="NZ_CP046244.1"/>
</dbReference>
<gene>
    <name evidence="2" type="ORF">MGLY_01960</name>
</gene>
<evidence type="ECO:0000259" key="1">
    <source>
        <dbReference type="PROSITE" id="PS51832"/>
    </source>
</evidence>
<dbReference type="InterPro" id="IPR037522">
    <property type="entry name" value="HD_GYP_dom"/>
</dbReference>
<dbReference type="Gene3D" id="1.10.3210.10">
    <property type="entry name" value="Hypothetical protein af1432"/>
    <property type="match status" value="1"/>
</dbReference>
<dbReference type="GO" id="GO:0004112">
    <property type="term" value="F:cyclic-nucleotide phosphodiesterase activity"/>
    <property type="evidence" value="ECO:0007669"/>
    <property type="project" value="TreeGrafter"/>
</dbReference>
<protein>
    <submittedName>
        <fullName evidence="2">3'3'-cGAMP-specific phosphodiesterase 1</fullName>
        <ecNumber evidence="2">3.1.4.-</ecNumber>
    </submittedName>
</protein>
<dbReference type="SMART" id="SM00471">
    <property type="entry name" value="HDc"/>
    <property type="match status" value="1"/>
</dbReference>
<dbReference type="PANTHER" id="PTHR43155:SF1">
    <property type="entry name" value="3'3'-CGAMP-SPECIFIC PHOSPHODIESTERASE 1"/>
    <property type="match status" value="1"/>
</dbReference>
<dbReference type="GO" id="GO:0009214">
    <property type="term" value="P:cyclic nucleotide catabolic process"/>
    <property type="evidence" value="ECO:0007669"/>
    <property type="project" value="TreeGrafter"/>
</dbReference>
<evidence type="ECO:0000313" key="2">
    <source>
        <dbReference type="EMBL" id="QGP90884.1"/>
    </source>
</evidence>
<dbReference type="Proteomes" id="UP000425916">
    <property type="component" value="Chromosome"/>
</dbReference>
<keyword evidence="2" id="KW-0378">Hydrolase</keyword>
<dbReference type="AlphaFoldDB" id="A0A6I5ZLY4"/>
<name>A0A6I5ZLY4_9FIRM</name>
<dbReference type="InterPro" id="IPR006675">
    <property type="entry name" value="HDIG_dom"/>
</dbReference>
<accession>A0A6I5ZLY4</accession>
<organism evidence="2 3">
    <name type="scientific">Neomoorella glycerini</name>
    <dbReference type="NCBI Taxonomy" id="55779"/>
    <lineage>
        <taxon>Bacteria</taxon>
        <taxon>Bacillati</taxon>
        <taxon>Bacillota</taxon>
        <taxon>Clostridia</taxon>
        <taxon>Neomoorellales</taxon>
        <taxon>Neomoorellaceae</taxon>
        <taxon>Neomoorella</taxon>
    </lineage>
</organism>
<feature type="domain" description="HD-GYP" evidence="1">
    <location>
        <begin position="14"/>
        <end position="202"/>
    </location>
</feature>